<dbReference type="InterPro" id="IPR037185">
    <property type="entry name" value="EmrE-like"/>
</dbReference>
<gene>
    <name evidence="8" type="ORF">AMPC_16540</name>
</gene>
<protein>
    <recommendedName>
        <fullName evidence="7">EamA domain-containing protein</fullName>
    </recommendedName>
</protein>
<feature type="transmembrane region" description="Helical" evidence="6">
    <location>
        <begin position="244"/>
        <end position="263"/>
    </location>
</feature>
<dbReference type="RefSeq" id="WP_248345716.1">
    <property type="nucleotide sequence ID" value="NZ_AP025592.1"/>
</dbReference>
<dbReference type="Proteomes" id="UP001162734">
    <property type="component" value="Chromosome"/>
</dbReference>
<feature type="transmembrane region" description="Helical" evidence="6">
    <location>
        <begin position="153"/>
        <end position="173"/>
    </location>
</feature>
<feature type="transmembrane region" description="Helical" evidence="6">
    <location>
        <begin position="85"/>
        <end position="108"/>
    </location>
</feature>
<keyword evidence="9" id="KW-1185">Reference proteome</keyword>
<feature type="transmembrane region" description="Helical" evidence="6">
    <location>
        <begin position="185"/>
        <end position="206"/>
    </location>
</feature>
<evidence type="ECO:0000256" key="6">
    <source>
        <dbReference type="SAM" id="Phobius"/>
    </source>
</evidence>
<evidence type="ECO:0000256" key="4">
    <source>
        <dbReference type="ARBA" id="ARBA00022989"/>
    </source>
</evidence>
<keyword evidence="4 6" id="KW-1133">Transmembrane helix</keyword>
<keyword evidence="3 6" id="KW-0812">Transmembrane</keyword>
<evidence type="ECO:0000256" key="3">
    <source>
        <dbReference type="ARBA" id="ARBA00022692"/>
    </source>
</evidence>
<dbReference type="InterPro" id="IPR000620">
    <property type="entry name" value="EamA_dom"/>
</dbReference>
<evidence type="ECO:0000259" key="7">
    <source>
        <dbReference type="Pfam" id="PF00892"/>
    </source>
</evidence>
<evidence type="ECO:0000313" key="9">
    <source>
        <dbReference type="Proteomes" id="UP001162734"/>
    </source>
</evidence>
<dbReference type="PANTHER" id="PTHR32322">
    <property type="entry name" value="INNER MEMBRANE TRANSPORTER"/>
    <property type="match status" value="1"/>
</dbReference>
<feature type="transmembrane region" description="Helical" evidence="6">
    <location>
        <begin position="269"/>
        <end position="287"/>
    </location>
</feature>
<name>A0ABN6N674_9BACT</name>
<dbReference type="InterPro" id="IPR050638">
    <property type="entry name" value="AA-Vitamin_Transporters"/>
</dbReference>
<organism evidence="8 9">
    <name type="scientific">Anaeromyxobacter paludicola</name>
    <dbReference type="NCBI Taxonomy" id="2918171"/>
    <lineage>
        <taxon>Bacteria</taxon>
        <taxon>Pseudomonadati</taxon>
        <taxon>Myxococcota</taxon>
        <taxon>Myxococcia</taxon>
        <taxon>Myxococcales</taxon>
        <taxon>Cystobacterineae</taxon>
        <taxon>Anaeromyxobacteraceae</taxon>
        <taxon>Anaeromyxobacter</taxon>
    </lineage>
</organism>
<dbReference type="Pfam" id="PF00892">
    <property type="entry name" value="EamA"/>
    <property type="match status" value="2"/>
</dbReference>
<feature type="transmembrane region" description="Helical" evidence="6">
    <location>
        <begin position="120"/>
        <end position="141"/>
    </location>
</feature>
<feature type="transmembrane region" description="Helical" evidence="6">
    <location>
        <begin position="30"/>
        <end position="48"/>
    </location>
</feature>
<reference evidence="9" key="1">
    <citation type="journal article" date="2022" name="Int. J. Syst. Evol. Microbiol.">
        <title>Anaeromyxobacter oryzae sp. nov., Anaeromyxobacter diazotrophicus sp. nov. and Anaeromyxobacter paludicola sp. nov., isolated from paddy soils.</title>
        <authorList>
            <person name="Itoh H."/>
            <person name="Xu Z."/>
            <person name="Mise K."/>
            <person name="Masuda Y."/>
            <person name="Ushijima N."/>
            <person name="Hayakawa C."/>
            <person name="Shiratori Y."/>
            <person name="Senoo K."/>
        </authorList>
    </citation>
    <scope>NUCLEOTIDE SEQUENCE [LARGE SCALE GENOMIC DNA]</scope>
    <source>
        <strain evidence="9">Red630</strain>
    </source>
</reference>
<evidence type="ECO:0000256" key="5">
    <source>
        <dbReference type="ARBA" id="ARBA00023136"/>
    </source>
</evidence>
<evidence type="ECO:0000313" key="8">
    <source>
        <dbReference type="EMBL" id="BDG08541.1"/>
    </source>
</evidence>
<accession>A0ABN6N674</accession>
<proteinExistence type="predicted"/>
<feature type="transmembrane region" description="Helical" evidence="6">
    <location>
        <begin position="60"/>
        <end position="79"/>
    </location>
</feature>
<keyword evidence="5 6" id="KW-0472">Membrane</keyword>
<feature type="domain" description="EamA" evidence="7">
    <location>
        <begin position="150"/>
        <end position="285"/>
    </location>
</feature>
<sequence>MPRLAAFAAIVLWGVSFVATKAVVGELSPATLVFTRAGLGTLLLAGLLRARGRPVLPPRRALPSLALMGFVGVAFHQLLQAQALTLTSAVSAGWLVGLTPLWSALLAWGMRRERLGAWKVLGLLVGFEGALVVVTGGVPAPGRLALPSTRGDLLLLASTLNWAAYTVLGHATIRGLGPTRATAGAMGMGWLLLLPLFVARGGWAEYAHLSPAGWAAVAYLGLASSGLAYLFWYAALERVEASRVAAFLYLEPLTTLGAAVLLLGERASAGSLAGGALVLAGVLLVQAPDHLRALRRPAGRSLE</sequence>
<dbReference type="Gene3D" id="1.10.3730.20">
    <property type="match status" value="1"/>
</dbReference>
<evidence type="ECO:0000256" key="1">
    <source>
        <dbReference type="ARBA" id="ARBA00004651"/>
    </source>
</evidence>
<feature type="transmembrane region" description="Helical" evidence="6">
    <location>
        <begin position="212"/>
        <end position="232"/>
    </location>
</feature>
<dbReference type="SUPFAM" id="SSF103481">
    <property type="entry name" value="Multidrug resistance efflux transporter EmrE"/>
    <property type="match status" value="2"/>
</dbReference>
<evidence type="ECO:0000256" key="2">
    <source>
        <dbReference type="ARBA" id="ARBA00022475"/>
    </source>
</evidence>
<dbReference type="EMBL" id="AP025592">
    <property type="protein sequence ID" value="BDG08541.1"/>
    <property type="molecule type" value="Genomic_DNA"/>
</dbReference>
<feature type="domain" description="EamA" evidence="7">
    <location>
        <begin position="4"/>
        <end position="134"/>
    </location>
</feature>
<keyword evidence="2" id="KW-1003">Cell membrane</keyword>
<comment type="subcellular location">
    <subcellularLocation>
        <location evidence="1">Cell membrane</location>
        <topology evidence="1">Multi-pass membrane protein</topology>
    </subcellularLocation>
</comment>
<dbReference type="PANTHER" id="PTHR32322:SF18">
    <property type="entry name" value="S-ADENOSYLMETHIONINE_S-ADENOSYLHOMOCYSTEINE TRANSPORTER"/>
    <property type="match status" value="1"/>
</dbReference>